<keyword evidence="2" id="KW-1185">Reference proteome</keyword>
<dbReference type="Gene3D" id="3.30.2270.10">
    <property type="entry name" value="Folate-binding superfamily"/>
    <property type="match status" value="1"/>
</dbReference>
<dbReference type="GO" id="GO:0008115">
    <property type="term" value="F:sarcosine oxidase activity"/>
    <property type="evidence" value="ECO:0007669"/>
    <property type="project" value="InterPro"/>
</dbReference>
<sequence>MRIPCPFCGPRDAHEFAYLGDAGPKRPDPAAANAEDLFFDYAYLRDNPAGPHRELWYHASGCRRWLVVERNTLTHAIAGATFASAAEVESEIAADSSGEGAR</sequence>
<accession>A0A6A7XYX7</accession>
<reference evidence="1 2" key="1">
    <citation type="submission" date="2019-09" db="EMBL/GenBank/DDBJ databases">
        <title>Segnochrobactrum spirostomi gen. nov., sp. nov., isolated from the ciliate Spirostomum cf. yagiui and description of a novel family, Segnochrobactraceae fam. nov. within the order Rhizobiales of the class Alphaproteobacteria.</title>
        <authorList>
            <person name="Akter S."/>
            <person name="Shazib S.U.A."/>
            <person name="Shin M.K."/>
        </authorList>
    </citation>
    <scope>NUCLEOTIDE SEQUENCE [LARGE SCALE GENOMIC DNA]</scope>
    <source>
        <strain evidence="1 2">Sp-1</strain>
    </source>
</reference>
<dbReference type="GO" id="GO:0046653">
    <property type="term" value="P:tetrahydrofolate metabolic process"/>
    <property type="evidence" value="ECO:0007669"/>
    <property type="project" value="InterPro"/>
</dbReference>
<name>A0A6A7XYX7_9HYPH</name>
<dbReference type="Pfam" id="PF04267">
    <property type="entry name" value="SoxD"/>
    <property type="match status" value="1"/>
</dbReference>
<evidence type="ECO:0000313" key="1">
    <source>
        <dbReference type="EMBL" id="MQT11486.1"/>
    </source>
</evidence>
<evidence type="ECO:0000313" key="2">
    <source>
        <dbReference type="Proteomes" id="UP000332515"/>
    </source>
</evidence>
<dbReference type="RefSeq" id="WP_153478219.1">
    <property type="nucleotide sequence ID" value="NZ_VWNA01000001.1"/>
</dbReference>
<proteinExistence type="predicted"/>
<dbReference type="InterPro" id="IPR006279">
    <property type="entry name" value="SoxD"/>
</dbReference>
<gene>
    <name evidence="1" type="ORF">F0357_02100</name>
</gene>
<dbReference type="EMBL" id="VWNA01000001">
    <property type="protein sequence ID" value="MQT11486.1"/>
    <property type="molecule type" value="Genomic_DNA"/>
</dbReference>
<organism evidence="1 2">
    <name type="scientific">Segnochrobactrum spirostomi</name>
    <dbReference type="NCBI Taxonomy" id="2608987"/>
    <lineage>
        <taxon>Bacteria</taxon>
        <taxon>Pseudomonadati</taxon>
        <taxon>Pseudomonadota</taxon>
        <taxon>Alphaproteobacteria</taxon>
        <taxon>Hyphomicrobiales</taxon>
        <taxon>Segnochrobactraceae</taxon>
        <taxon>Segnochrobactrum</taxon>
    </lineage>
</organism>
<protein>
    <submittedName>
        <fullName evidence="1">Sarcosine oxidase subunit delta</fullName>
    </submittedName>
</protein>
<dbReference type="Proteomes" id="UP000332515">
    <property type="component" value="Unassembled WGS sequence"/>
</dbReference>
<comment type="caution">
    <text evidence="1">The sequence shown here is derived from an EMBL/GenBank/DDBJ whole genome shotgun (WGS) entry which is preliminary data.</text>
</comment>
<dbReference type="InterPro" id="IPR038561">
    <property type="entry name" value="SoxD_sf"/>
</dbReference>
<dbReference type="AlphaFoldDB" id="A0A6A7XYX7"/>